<keyword evidence="2" id="KW-0479">Metal-binding</keyword>
<dbReference type="PANTHER" id="PTHR43212:SF3">
    <property type="entry name" value="QUERCETIN 2,3-DIOXYGENASE"/>
    <property type="match status" value="1"/>
</dbReference>
<evidence type="ECO:0000313" key="6">
    <source>
        <dbReference type="EMBL" id="SDP18639.1"/>
    </source>
</evidence>
<feature type="binding site" evidence="2">
    <location>
        <position position="103"/>
    </location>
    <ligand>
        <name>Fe cation</name>
        <dbReference type="ChEBI" id="CHEBI:24875"/>
    </ligand>
</feature>
<dbReference type="InterPro" id="IPR041602">
    <property type="entry name" value="Quercetinase_C"/>
</dbReference>
<comment type="similarity">
    <text evidence="1 3">Belongs to the pirin family.</text>
</comment>
<dbReference type="InterPro" id="IPR014710">
    <property type="entry name" value="RmlC-like_jellyroll"/>
</dbReference>
<dbReference type="GO" id="GO:0046872">
    <property type="term" value="F:metal ion binding"/>
    <property type="evidence" value="ECO:0007669"/>
    <property type="project" value="UniProtKB-KW"/>
</dbReference>
<dbReference type="AlphaFoldDB" id="A0A1H0QPH5"/>
<evidence type="ECO:0000256" key="1">
    <source>
        <dbReference type="ARBA" id="ARBA00008416"/>
    </source>
</evidence>
<feature type="binding site" evidence="2">
    <location>
        <position position="57"/>
    </location>
    <ligand>
        <name>Fe cation</name>
        <dbReference type="ChEBI" id="CHEBI:24875"/>
    </ligand>
</feature>
<evidence type="ECO:0000313" key="7">
    <source>
        <dbReference type="Proteomes" id="UP000199317"/>
    </source>
</evidence>
<organism evidence="6 7">
    <name type="scientific">Paracidovorax cattleyae</name>
    <dbReference type="NCBI Taxonomy" id="80868"/>
    <lineage>
        <taxon>Bacteria</taxon>
        <taxon>Pseudomonadati</taxon>
        <taxon>Pseudomonadota</taxon>
        <taxon>Betaproteobacteria</taxon>
        <taxon>Burkholderiales</taxon>
        <taxon>Comamonadaceae</taxon>
        <taxon>Paracidovorax</taxon>
    </lineage>
</organism>
<dbReference type="CDD" id="cd02910">
    <property type="entry name" value="cupin_Yhhw_N"/>
    <property type="match status" value="1"/>
</dbReference>
<reference evidence="7" key="1">
    <citation type="submission" date="2016-10" db="EMBL/GenBank/DDBJ databases">
        <authorList>
            <person name="Varghese N."/>
            <person name="Submissions S."/>
        </authorList>
    </citation>
    <scope>NUCLEOTIDE SEQUENCE [LARGE SCALE GENOMIC DNA]</scope>
    <source>
        <strain evidence="7">DSM 17101</strain>
    </source>
</reference>
<evidence type="ECO:0000256" key="2">
    <source>
        <dbReference type="PIRSR" id="PIRSR006232-1"/>
    </source>
</evidence>
<dbReference type="Proteomes" id="UP000199317">
    <property type="component" value="Unassembled WGS sequence"/>
</dbReference>
<feature type="binding site" evidence="2">
    <location>
        <position position="59"/>
    </location>
    <ligand>
        <name>Fe cation</name>
        <dbReference type="ChEBI" id="CHEBI:24875"/>
    </ligand>
</feature>
<dbReference type="SUPFAM" id="SSF51182">
    <property type="entry name" value="RmlC-like cupins"/>
    <property type="match status" value="1"/>
</dbReference>
<dbReference type="PIRSF" id="PIRSF006232">
    <property type="entry name" value="Pirin"/>
    <property type="match status" value="1"/>
</dbReference>
<gene>
    <name evidence="6" type="ORF">SAMN04489708_108185</name>
</gene>
<protein>
    <recommendedName>
        <fullName evidence="8">Pirin N-terminal domain-containing protein</fullName>
    </recommendedName>
</protein>
<dbReference type="EMBL" id="FNJL01000008">
    <property type="protein sequence ID" value="SDP18639.1"/>
    <property type="molecule type" value="Genomic_DNA"/>
</dbReference>
<feature type="domain" description="Quercetin 2,3-dioxygenase C-terminal cupin" evidence="5">
    <location>
        <begin position="147"/>
        <end position="231"/>
    </location>
</feature>
<keyword evidence="7" id="KW-1185">Reference proteome</keyword>
<dbReference type="Gene3D" id="2.60.120.10">
    <property type="entry name" value="Jelly Rolls"/>
    <property type="match status" value="2"/>
</dbReference>
<name>A0A1H0QPH5_9BURK</name>
<dbReference type="RefSeq" id="WP_092833778.1">
    <property type="nucleotide sequence ID" value="NZ_FNJL01000008.1"/>
</dbReference>
<dbReference type="OrthoDB" id="321327at2"/>
<evidence type="ECO:0000256" key="3">
    <source>
        <dbReference type="RuleBase" id="RU003457"/>
    </source>
</evidence>
<evidence type="ECO:0000259" key="5">
    <source>
        <dbReference type="Pfam" id="PF17954"/>
    </source>
</evidence>
<comment type="cofactor">
    <cofactor evidence="2">
        <name>Fe cation</name>
        <dbReference type="ChEBI" id="CHEBI:24875"/>
    </cofactor>
    <text evidence="2">Binds 1 Fe cation per subunit.</text>
</comment>
<feature type="domain" description="Pirin N-terminal" evidence="4">
    <location>
        <begin position="8"/>
        <end position="119"/>
    </location>
</feature>
<dbReference type="Pfam" id="PF17954">
    <property type="entry name" value="Pirin_C_2"/>
    <property type="match status" value="1"/>
</dbReference>
<dbReference type="InterPro" id="IPR012093">
    <property type="entry name" value="Pirin"/>
</dbReference>
<dbReference type="Pfam" id="PF02678">
    <property type="entry name" value="Pirin"/>
    <property type="match status" value="1"/>
</dbReference>
<dbReference type="CDD" id="cd20311">
    <property type="entry name" value="cupin_Yhhw_C"/>
    <property type="match status" value="1"/>
</dbReference>
<accession>A0A1H0QPH5</accession>
<proteinExistence type="inferred from homology"/>
<feature type="binding site" evidence="2">
    <location>
        <position position="101"/>
    </location>
    <ligand>
        <name>Fe cation</name>
        <dbReference type="ChEBI" id="CHEBI:24875"/>
    </ligand>
</feature>
<evidence type="ECO:0008006" key="8">
    <source>
        <dbReference type="Google" id="ProtNLM"/>
    </source>
</evidence>
<dbReference type="InterPro" id="IPR011051">
    <property type="entry name" value="RmlC_Cupin_sf"/>
</dbReference>
<sequence length="241" mass="26748">MLDIRKAQHRGTANHGWLQSRHTFSFGHYRDANQQGFSDLLVINDDRVTPSNGFGTHGHRDMEIFSYVLEGALEHKDSMGTGSVIRPGDVQMMSAGSGVQHSEFNHSANAPVHFLQIWIVPNERGAQPRYQQVHFTEADKRGRLRRIISPEGADGSLAVRQDARVYAGLFDGDESAELAVGPNRHVYVHVARGSMEVNGERLDAGDGARIRNAGPLHFARGEDAEVLVFDLRPNELPTMPY</sequence>
<evidence type="ECO:0000259" key="4">
    <source>
        <dbReference type="Pfam" id="PF02678"/>
    </source>
</evidence>
<dbReference type="PANTHER" id="PTHR43212">
    <property type="entry name" value="QUERCETIN 2,3-DIOXYGENASE"/>
    <property type="match status" value="1"/>
</dbReference>
<dbReference type="InterPro" id="IPR003829">
    <property type="entry name" value="Pirin_N_dom"/>
</dbReference>
<keyword evidence="2" id="KW-0408">Iron</keyword>